<dbReference type="InterPro" id="IPR017867">
    <property type="entry name" value="Tyr_phospatase_low_mol_wt"/>
</dbReference>
<dbReference type="SUPFAM" id="SSF52788">
    <property type="entry name" value="Phosphotyrosine protein phosphatases I"/>
    <property type="match status" value="1"/>
</dbReference>
<keyword evidence="3" id="KW-0378">Hydrolase</keyword>
<evidence type="ECO:0000256" key="2">
    <source>
        <dbReference type="ARBA" id="ARBA00013064"/>
    </source>
</evidence>
<feature type="domain" description="Phosphotyrosine protein phosphatase I" evidence="6">
    <location>
        <begin position="52"/>
        <end position="194"/>
    </location>
</feature>
<evidence type="ECO:0000313" key="7">
    <source>
        <dbReference type="EMBL" id="BDD87631.1"/>
    </source>
</evidence>
<dbReference type="InterPro" id="IPR036196">
    <property type="entry name" value="Ptyr_pPase_sf"/>
</dbReference>
<protein>
    <recommendedName>
        <fullName evidence="2">protein-tyrosine-phosphatase</fullName>
        <ecNumber evidence="2">3.1.3.48</ecNumber>
    </recommendedName>
</protein>
<name>A0ABM7W9M6_9BACT</name>
<dbReference type="InterPro" id="IPR050438">
    <property type="entry name" value="LMW_PTPase"/>
</dbReference>
<evidence type="ECO:0000259" key="6">
    <source>
        <dbReference type="SMART" id="SM00226"/>
    </source>
</evidence>
<gene>
    <name evidence="7" type="ORF">DPPLL_19960</name>
</gene>
<dbReference type="InterPro" id="IPR023485">
    <property type="entry name" value="Ptyr_pPase"/>
</dbReference>
<dbReference type="PANTHER" id="PTHR11717">
    <property type="entry name" value="LOW MOLECULAR WEIGHT PROTEIN TYROSINE PHOSPHATASE"/>
    <property type="match status" value="1"/>
</dbReference>
<comment type="catalytic activity">
    <reaction evidence="5">
        <text>O-phospho-L-tyrosyl-[protein] + H2O = L-tyrosyl-[protein] + phosphate</text>
        <dbReference type="Rhea" id="RHEA:10684"/>
        <dbReference type="Rhea" id="RHEA-COMP:10136"/>
        <dbReference type="Rhea" id="RHEA-COMP:20101"/>
        <dbReference type="ChEBI" id="CHEBI:15377"/>
        <dbReference type="ChEBI" id="CHEBI:43474"/>
        <dbReference type="ChEBI" id="CHEBI:46858"/>
        <dbReference type="ChEBI" id="CHEBI:61978"/>
        <dbReference type="EC" id="3.1.3.48"/>
    </reaction>
</comment>
<dbReference type="Gene3D" id="3.40.50.2300">
    <property type="match status" value="1"/>
</dbReference>
<keyword evidence="4" id="KW-0904">Protein phosphatase</keyword>
<dbReference type="PRINTS" id="PR00719">
    <property type="entry name" value="LMWPTPASE"/>
</dbReference>
<evidence type="ECO:0000313" key="8">
    <source>
        <dbReference type="Proteomes" id="UP000830055"/>
    </source>
</evidence>
<comment type="similarity">
    <text evidence="1">Belongs to the low molecular weight phosphotyrosine protein phosphatase family.</text>
</comment>
<proteinExistence type="inferred from homology"/>
<keyword evidence="8" id="KW-1185">Reference proteome</keyword>
<evidence type="ECO:0000256" key="4">
    <source>
        <dbReference type="ARBA" id="ARBA00022912"/>
    </source>
</evidence>
<dbReference type="PANTHER" id="PTHR11717:SF31">
    <property type="entry name" value="LOW MOLECULAR WEIGHT PROTEIN-TYROSINE-PHOSPHATASE ETP-RELATED"/>
    <property type="match status" value="1"/>
</dbReference>
<dbReference type="RefSeq" id="WP_284151053.1">
    <property type="nucleotide sequence ID" value="NZ_AP025516.1"/>
</dbReference>
<dbReference type="Proteomes" id="UP000830055">
    <property type="component" value="Chromosome"/>
</dbReference>
<accession>A0ABM7W9M6</accession>
<dbReference type="SMART" id="SM00226">
    <property type="entry name" value="LMWPc"/>
    <property type="match status" value="1"/>
</dbReference>
<evidence type="ECO:0000256" key="1">
    <source>
        <dbReference type="ARBA" id="ARBA00011063"/>
    </source>
</evidence>
<dbReference type="EMBL" id="AP025516">
    <property type="protein sequence ID" value="BDD87631.1"/>
    <property type="molecule type" value="Genomic_DNA"/>
</dbReference>
<reference evidence="7 8" key="1">
    <citation type="submission" date="2022-01" db="EMBL/GenBank/DDBJ databases">
        <title>Desulfofustis limnae sp. nov., a novel mesophilic sulfate-reducing bacterium isolated from marsh soil.</title>
        <authorList>
            <person name="Watanabe M."/>
            <person name="Takahashi A."/>
            <person name="Kojima H."/>
            <person name="Fukui M."/>
        </authorList>
    </citation>
    <scope>NUCLEOTIDE SEQUENCE [LARGE SCALE GENOMIC DNA]</scope>
    <source>
        <strain evidence="7 8">PPLL</strain>
    </source>
</reference>
<evidence type="ECO:0000256" key="5">
    <source>
        <dbReference type="ARBA" id="ARBA00051722"/>
    </source>
</evidence>
<dbReference type="Pfam" id="PF01451">
    <property type="entry name" value="LMWPc"/>
    <property type="match status" value="1"/>
</dbReference>
<organism evidence="7 8">
    <name type="scientific">Desulfofustis limnaeus</name>
    <dbReference type="NCBI Taxonomy" id="2740163"/>
    <lineage>
        <taxon>Bacteria</taxon>
        <taxon>Pseudomonadati</taxon>
        <taxon>Thermodesulfobacteriota</taxon>
        <taxon>Desulfobulbia</taxon>
        <taxon>Desulfobulbales</taxon>
        <taxon>Desulfocapsaceae</taxon>
        <taxon>Desulfofustis</taxon>
    </lineage>
</organism>
<dbReference type="EC" id="3.1.3.48" evidence="2"/>
<evidence type="ECO:0000256" key="3">
    <source>
        <dbReference type="ARBA" id="ARBA00022801"/>
    </source>
</evidence>
<sequence>MKTSNHPQASKRRAVSTVGRAIAAVRRRIEHRVVLRGAREQSRAAVEQATGRRILVLCYGNIYRSPLVHHLLRHDPRLADFSIESAGFYPLAGRPCDSRYLELLRRRGHDLQAHRSALVDRRRLAEADMVVIMDRRNWDLLRELDAAACRKVVWIGAFGAGGSVEVEDPYGKSESEVEAIIERLEGCAEELAGWIAGGGALK</sequence>